<reference evidence="4 5" key="1">
    <citation type="submission" date="2016-10" db="EMBL/GenBank/DDBJ databases">
        <authorList>
            <person name="de Groot N.N."/>
        </authorList>
    </citation>
    <scope>NUCLEOTIDE SEQUENCE [LARGE SCALE GENOMIC DNA]</scope>
    <source>
        <strain evidence="4 5">LMG 18387</strain>
    </source>
</reference>
<dbReference type="GO" id="GO:0016788">
    <property type="term" value="F:hydrolase activity, acting on ester bonds"/>
    <property type="evidence" value="ECO:0007669"/>
    <property type="project" value="TreeGrafter"/>
</dbReference>
<evidence type="ECO:0008006" key="6">
    <source>
        <dbReference type="Google" id="ProtNLM"/>
    </source>
</evidence>
<protein>
    <recommendedName>
        <fullName evidence="6">Esterase</fullName>
    </recommendedName>
</protein>
<dbReference type="InterPro" id="IPR029058">
    <property type="entry name" value="AB_hydrolase_fold"/>
</dbReference>
<dbReference type="Gene3D" id="3.40.50.1820">
    <property type="entry name" value="alpha/beta hydrolase"/>
    <property type="match status" value="1"/>
</dbReference>
<sequence>MRLAMRVIVLLLSTTAIAMGKPDLSRPLGPTLAERGSAFYEFARQDMTSADGQRHYRIWIAKPKRAAPATGYPVLYLLDGNAALGALQEKQLADLDERGPPLLVFVGYATDLRFDVNARAYDYTPPLPGGAPVIDDIVRQRRGGGADVFVDFLEQEVKPLVSRHAEVDPQRQSLWGHSYAGLLVLHTLFSRPQAFQRYIAADPSLWWQNGFILAEAKAFDAPPTPLSLVLLVGAGKPSGGVSGVKEDATVRARREAVAALPADAAEQLARRLAGLSGVEVGYRVFPDLSHGPMLPASLGLALRLSVGDDSEVERFPLRP</sequence>
<dbReference type="Pfam" id="PF00756">
    <property type="entry name" value="Esterase"/>
    <property type="match status" value="1"/>
</dbReference>
<evidence type="ECO:0000256" key="2">
    <source>
        <dbReference type="ARBA" id="ARBA00022801"/>
    </source>
</evidence>
<feature type="chain" id="PRO_5011729883" description="Esterase" evidence="3">
    <location>
        <begin position="19"/>
        <end position="319"/>
    </location>
</feature>
<name>A0A1G7Y6L0_9GAMM</name>
<proteinExistence type="inferred from homology"/>
<dbReference type="SUPFAM" id="SSF53474">
    <property type="entry name" value="alpha/beta-Hydrolases"/>
    <property type="match status" value="1"/>
</dbReference>
<dbReference type="STRING" id="29435.SAMN05216588_101423"/>
<gene>
    <name evidence="4" type="ORF">SAMN05216588_101423</name>
</gene>
<keyword evidence="3" id="KW-0732">Signal</keyword>
<evidence type="ECO:0000313" key="4">
    <source>
        <dbReference type="EMBL" id="SDG92102.1"/>
    </source>
</evidence>
<evidence type="ECO:0000256" key="3">
    <source>
        <dbReference type="SAM" id="SignalP"/>
    </source>
</evidence>
<dbReference type="AlphaFoldDB" id="A0A1G7Y6L0"/>
<dbReference type="Proteomes" id="UP000198606">
    <property type="component" value="Unassembled WGS sequence"/>
</dbReference>
<keyword evidence="2" id="KW-0378">Hydrolase</keyword>
<dbReference type="InterPro" id="IPR000801">
    <property type="entry name" value="Esterase-like"/>
</dbReference>
<evidence type="ECO:0000313" key="5">
    <source>
        <dbReference type="Proteomes" id="UP000198606"/>
    </source>
</evidence>
<feature type="signal peptide" evidence="3">
    <location>
        <begin position="1"/>
        <end position="18"/>
    </location>
</feature>
<dbReference type="EMBL" id="FNDG01000001">
    <property type="protein sequence ID" value="SDG92102.1"/>
    <property type="molecule type" value="Genomic_DNA"/>
</dbReference>
<evidence type="ECO:0000256" key="1">
    <source>
        <dbReference type="ARBA" id="ARBA00005622"/>
    </source>
</evidence>
<accession>A0A1G7Y6L0</accession>
<organism evidence="4 5">
    <name type="scientific">Phytopseudomonas flavescens</name>
    <dbReference type="NCBI Taxonomy" id="29435"/>
    <lineage>
        <taxon>Bacteria</taxon>
        <taxon>Pseudomonadati</taxon>
        <taxon>Pseudomonadota</taxon>
        <taxon>Gammaproteobacteria</taxon>
        <taxon>Pseudomonadales</taxon>
        <taxon>Pseudomonadaceae</taxon>
        <taxon>Phytopseudomonas</taxon>
    </lineage>
</organism>
<comment type="similarity">
    <text evidence="1">Belongs to the esterase D family.</text>
</comment>
<dbReference type="InterPro" id="IPR052558">
    <property type="entry name" value="Siderophore_Hydrolase_D"/>
</dbReference>
<dbReference type="PANTHER" id="PTHR40841:SF2">
    <property type="entry name" value="SIDEROPHORE-DEGRADING ESTERASE (EUROFUNG)"/>
    <property type="match status" value="1"/>
</dbReference>
<dbReference type="PANTHER" id="PTHR40841">
    <property type="entry name" value="SIDEROPHORE TRIACETYLFUSARININE C ESTERASE"/>
    <property type="match status" value="1"/>
</dbReference>